<dbReference type="PANTHER" id="PTHR43808:SF31">
    <property type="entry name" value="N-ACETYL-L-CITRULLINE DEACETYLASE"/>
    <property type="match status" value="1"/>
</dbReference>
<protein>
    <submittedName>
        <fullName evidence="10">Succinyl-diaminopimelate desuccinylase</fullName>
    </submittedName>
</protein>
<dbReference type="NCBIfam" id="NF005591">
    <property type="entry name" value="PRK07318.1"/>
    <property type="match status" value="1"/>
</dbReference>
<evidence type="ECO:0000256" key="5">
    <source>
        <dbReference type="ARBA" id="ARBA00022801"/>
    </source>
</evidence>
<dbReference type="AlphaFoldDB" id="A0A662Z1Y9"/>
<dbReference type="GO" id="GO:0006508">
    <property type="term" value="P:proteolysis"/>
    <property type="evidence" value="ECO:0007669"/>
    <property type="project" value="UniProtKB-KW"/>
</dbReference>
<dbReference type="InterPro" id="IPR010964">
    <property type="entry name" value="M20A_pepV-rel"/>
</dbReference>
<dbReference type="EMBL" id="FOIT01000001">
    <property type="protein sequence ID" value="SEV87823.1"/>
    <property type="molecule type" value="Genomic_DNA"/>
</dbReference>
<organism evidence="10 11">
    <name type="scientific">Aliicoccus persicus</name>
    <dbReference type="NCBI Taxonomy" id="930138"/>
    <lineage>
        <taxon>Bacteria</taxon>
        <taxon>Bacillati</taxon>
        <taxon>Bacillota</taxon>
        <taxon>Bacilli</taxon>
        <taxon>Bacillales</taxon>
        <taxon>Staphylococcaceae</taxon>
        <taxon>Aliicoccus</taxon>
    </lineage>
</organism>
<dbReference type="InterPro" id="IPR036264">
    <property type="entry name" value="Bact_exopeptidase_dim_dom"/>
</dbReference>
<dbReference type="PANTHER" id="PTHR43808">
    <property type="entry name" value="ACETYLORNITHINE DEACETYLASE"/>
    <property type="match status" value="1"/>
</dbReference>
<comment type="cofactor">
    <cofactor evidence="1">
        <name>Zn(2+)</name>
        <dbReference type="ChEBI" id="CHEBI:29105"/>
    </cofactor>
</comment>
<dbReference type="Gene3D" id="3.40.630.10">
    <property type="entry name" value="Zn peptidases"/>
    <property type="match status" value="1"/>
</dbReference>
<reference evidence="10 11" key="1">
    <citation type="submission" date="2016-10" db="EMBL/GenBank/DDBJ databases">
        <authorList>
            <person name="Varghese N."/>
            <person name="Submissions S."/>
        </authorList>
    </citation>
    <scope>NUCLEOTIDE SEQUENCE [LARGE SCALE GENOMIC DNA]</scope>
    <source>
        <strain evidence="10 11">IBRC-M10081</strain>
    </source>
</reference>
<dbReference type="InterPro" id="IPR002933">
    <property type="entry name" value="Peptidase_M20"/>
</dbReference>
<evidence type="ECO:0000256" key="4">
    <source>
        <dbReference type="ARBA" id="ARBA00022723"/>
    </source>
</evidence>
<dbReference type="GO" id="GO:0008777">
    <property type="term" value="F:acetylornithine deacetylase activity"/>
    <property type="evidence" value="ECO:0007669"/>
    <property type="project" value="TreeGrafter"/>
</dbReference>
<dbReference type="CDD" id="cd03888">
    <property type="entry name" value="M20_PepV"/>
    <property type="match status" value="1"/>
</dbReference>
<dbReference type="Pfam" id="PF07687">
    <property type="entry name" value="M20_dimer"/>
    <property type="match status" value="1"/>
</dbReference>
<dbReference type="Pfam" id="PF01546">
    <property type="entry name" value="Peptidase_M20"/>
    <property type="match status" value="1"/>
</dbReference>
<dbReference type="SUPFAM" id="SSF55031">
    <property type="entry name" value="Bacterial exopeptidase dimerisation domain"/>
    <property type="match status" value="1"/>
</dbReference>
<evidence type="ECO:0000313" key="10">
    <source>
        <dbReference type="EMBL" id="SEV87823.1"/>
    </source>
</evidence>
<evidence type="ECO:0000313" key="11">
    <source>
        <dbReference type="Proteomes" id="UP000243605"/>
    </source>
</evidence>
<dbReference type="GO" id="GO:0006526">
    <property type="term" value="P:L-arginine biosynthetic process"/>
    <property type="evidence" value="ECO:0007669"/>
    <property type="project" value="TreeGrafter"/>
</dbReference>
<evidence type="ECO:0000256" key="3">
    <source>
        <dbReference type="ARBA" id="ARBA00022670"/>
    </source>
</evidence>
<dbReference type="OrthoDB" id="9761532at2"/>
<dbReference type="GO" id="GO:0008270">
    <property type="term" value="F:zinc ion binding"/>
    <property type="evidence" value="ECO:0007669"/>
    <property type="project" value="InterPro"/>
</dbReference>
<keyword evidence="3" id="KW-0645">Protease</keyword>
<evidence type="ECO:0000256" key="8">
    <source>
        <dbReference type="ARBA" id="ARBA00023049"/>
    </source>
</evidence>
<proteinExistence type="inferred from homology"/>
<evidence type="ECO:0000259" key="9">
    <source>
        <dbReference type="Pfam" id="PF07687"/>
    </source>
</evidence>
<feature type="domain" description="Peptidase M20 dimerisation" evidence="9">
    <location>
        <begin position="257"/>
        <end position="369"/>
    </location>
</feature>
<keyword evidence="6" id="KW-0862">Zinc</keyword>
<evidence type="ECO:0000256" key="7">
    <source>
        <dbReference type="ARBA" id="ARBA00022997"/>
    </source>
</evidence>
<evidence type="ECO:0000256" key="2">
    <source>
        <dbReference type="ARBA" id="ARBA00006247"/>
    </source>
</evidence>
<evidence type="ECO:0000256" key="1">
    <source>
        <dbReference type="ARBA" id="ARBA00001947"/>
    </source>
</evidence>
<name>A0A662Z1Y9_9STAP</name>
<gene>
    <name evidence="10" type="ORF">SAMN05192557_0677</name>
</gene>
<dbReference type="SUPFAM" id="SSF53187">
    <property type="entry name" value="Zn-dependent exopeptidases"/>
    <property type="match status" value="1"/>
</dbReference>
<dbReference type="RefSeq" id="WP_091473878.1">
    <property type="nucleotide sequence ID" value="NZ_FOIT01000001.1"/>
</dbReference>
<evidence type="ECO:0000256" key="6">
    <source>
        <dbReference type="ARBA" id="ARBA00022833"/>
    </source>
</evidence>
<keyword evidence="11" id="KW-1185">Reference proteome</keyword>
<keyword evidence="8" id="KW-0482">Metalloprotease</keyword>
<sequence length="469" mass="51831">MDYKALVDQYKDQLIDDLKGLLAIESVRGETTEEAPVGEGPLAALNYMMTIGERDGMTTKSVDNLAGHIEHGSGDKIFGVLGHVDVVPVSADGWDTPPFEPTIKDGYLIARGVQDDKGPMMAAYYAVKILKDQGVDFNQRLRLIIGTDEESNWECTRAYFDSEAMPDAGFAPDAAFPLIHGEKGISTFNLVQNVDEENVEAAPVTLIDFNSGSAYNVVPDAAIARLQTEDVEDIKMKFEQFIADNDVKGNVGINGNLELKVSGKSAHGSTPKEGVHAGHILLKFLSELSLDGRGQHFVDVMNRFVVDNLDGSQMDIFSTHEEMGETTVNSGIIKYDAIDGGHVGVNYRYPFGVDFDQTIDRLKKTLDQEQFRIEDASGMPPHYVEKDDPLIKVLVDSYRNHVDDPREPFTIGGGTYARTLDKGVAFGAMFEDSLDTMHQKNERMKIDELLRVTTIYLEALHRIVTSDEI</sequence>
<dbReference type="Proteomes" id="UP000243605">
    <property type="component" value="Unassembled WGS sequence"/>
</dbReference>
<dbReference type="GO" id="GO:0008237">
    <property type="term" value="F:metallopeptidase activity"/>
    <property type="evidence" value="ECO:0007669"/>
    <property type="project" value="UniProtKB-KW"/>
</dbReference>
<keyword evidence="7" id="KW-0224">Dipeptidase</keyword>
<dbReference type="InterPro" id="IPR011650">
    <property type="entry name" value="Peptidase_M20_dimer"/>
</dbReference>
<dbReference type="GO" id="GO:0016805">
    <property type="term" value="F:dipeptidase activity"/>
    <property type="evidence" value="ECO:0007669"/>
    <property type="project" value="UniProtKB-KW"/>
</dbReference>
<dbReference type="Gene3D" id="3.30.70.360">
    <property type="match status" value="2"/>
</dbReference>
<keyword evidence="4" id="KW-0479">Metal-binding</keyword>
<accession>A0A662Z1Y9</accession>
<dbReference type="InterPro" id="IPR050072">
    <property type="entry name" value="Peptidase_M20A"/>
</dbReference>
<comment type="similarity">
    <text evidence="2">Belongs to the peptidase M20A family.</text>
</comment>
<dbReference type="NCBIfam" id="TIGR01887">
    <property type="entry name" value="dipeptidaselike"/>
    <property type="match status" value="1"/>
</dbReference>
<keyword evidence="5" id="KW-0378">Hydrolase</keyword>